<dbReference type="NCBIfam" id="TIGR02432">
    <property type="entry name" value="lysidine_TilS_N"/>
    <property type="match status" value="1"/>
</dbReference>
<keyword evidence="4 8" id="KW-0819">tRNA processing</keyword>
<keyword evidence="12" id="KW-1185">Reference proteome</keyword>
<reference evidence="12" key="1">
    <citation type="journal article" date="2019" name="Int. J. Syst. Evol. Microbiol.">
        <title>The Global Catalogue of Microorganisms (GCM) 10K type strain sequencing project: providing services to taxonomists for standard genome sequencing and annotation.</title>
        <authorList>
            <consortium name="The Broad Institute Genomics Platform"/>
            <consortium name="The Broad Institute Genome Sequencing Center for Infectious Disease"/>
            <person name="Wu L."/>
            <person name="Ma J."/>
        </authorList>
    </citation>
    <scope>NUCLEOTIDE SEQUENCE [LARGE SCALE GENOMIC DNA]</scope>
    <source>
        <strain evidence="12">CGMCC 1.8985</strain>
    </source>
</reference>
<keyword evidence="5 8" id="KW-0547">Nucleotide-binding</keyword>
<dbReference type="Pfam" id="PF09179">
    <property type="entry name" value="TilS"/>
    <property type="match status" value="1"/>
</dbReference>
<dbReference type="Gene3D" id="1.20.59.20">
    <property type="match status" value="1"/>
</dbReference>
<evidence type="ECO:0000256" key="8">
    <source>
        <dbReference type="HAMAP-Rule" id="MF_01161"/>
    </source>
</evidence>
<feature type="region of interest" description="Disordered" evidence="9">
    <location>
        <begin position="243"/>
        <end position="264"/>
    </location>
</feature>
<dbReference type="EC" id="6.3.4.19" evidence="8"/>
<dbReference type="Pfam" id="PF01171">
    <property type="entry name" value="ATP_bind_3"/>
    <property type="match status" value="1"/>
</dbReference>
<feature type="binding site" evidence="8">
    <location>
        <begin position="26"/>
        <end position="31"/>
    </location>
    <ligand>
        <name>ATP</name>
        <dbReference type="ChEBI" id="CHEBI:30616"/>
    </ligand>
</feature>
<dbReference type="InterPro" id="IPR014729">
    <property type="entry name" value="Rossmann-like_a/b/a_fold"/>
</dbReference>
<comment type="catalytic activity">
    <reaction evidence="7 8">
        <text>cytidine(34) in tRNA(Ile2) + L-lysine + ATP = lysidine(34) in tRNA(Ile2) + AMP + diphosphate + H(+)</text>
        <dbReference type="Rhea" id="RHEA:43744"/>
        <dbReference type="Rhea" id="RHEA-COMP:10625"/>
        <dbReference type="Rhea" id="RHEA-COMP:10670"/>
        <dbReference type="ChEBI" id="CHEBI:15378"/>
        <dbReference type="ChEBI" id="CHEBI:30616"/>
        <dbReference type="ChEBI" id="CHEBI:32551"/>
        <dbReference type="ChEBI" id="CHEBI:33019"/>
        <dbReference type="ChEBI" id="CHEBI:82748"/>
        <dbReference type="ChEBI" id="CHEBI:83665"/>
        <dbReference type="ChEBI" id="CHEBI:456215"/>
        <dbReference type="EC" id="6.3.4.19"/>
    </reaction>
</comment>
<comment type="subcellular location">
    <subcellularLocation>
        <location evidence="1 8">Cytoplasm</location>
    </subcellularLocation>
</comment>
<gene>
    <name evidence="8 11" type="primary">tilS</name>
    <name evidence="11" type="ORF">GCM10011394_15530</name>
</gene>
<feature type="domain" description="Lysidine-tRNA(Ile) synthetase C-terminal" evidence="10">
    <location>
        <begin position="371"/>
        <end position="445"/>
    </location>
</feature>
<dbReference type="InterPro" id="IPR015262">
    <property type="entry name" value="tRNA_Ile_lys_synt_subst-bd"/>
</dbReference>
<name>A0ABQ2ECV8_9GAMM</name>
<dbReference type="InterPro" id="IPR012795">
    <property type="entry name" value="tRNA_Ile_lys_synt_N"/>
</dbReference>
<keyword evidence="2 8" id="KW-0963">Cytoplasm</keyword>
<dbReference type="NCBIfam" id="TIGR02433">
    <property type="entry name" value="lysidine_TilS_C"/>
    <property type="match status" value="1"/>
</dbReference>
<evidence type="ECO:0000256" key="3">
    <source>
        <dbReference type="ARBA" id="ARBA00022598"/>
    </source>
</evidence>
<dbReference type="PANTHER" id="PTHR43033">
    <property type="entry name" value="TRNA(ILE)-LYSIDINE SYNTHASE-RELATED"/>
    <property type="match status" value="1"/>
</dbReference>
<evidence type="ECO:0000256" key="1">
    <source>
        <dbReference type="ARBA" id="ARBA00004496"/>
    </source>
</evidence>
<evidence type="ECO:0000256" key="2">
    <source>
        <dbReference type="ARBA" id="ARBA00022490"/>
    </source>
</evidence>
<evidence type="ECO:0000256" key="9">
    <source>
        <dbReference type="SAM" id="MobiDB-lite"/>
    </source>
</evidence>
<comment type="domain">
    <text evidence="8">The N-terminal region contains the highly conserved SGGXDS motif, predicted to be a P-loop motif involved in ATP binding.</text>
</comment>
<dbReference type="InterPro" id="IPR012796">
    <property type="entry name" value="Lysidine-tRNA-synth_C"/>
</dbReference>
<dbReference type="EMBL" id="BMME01000001">
    <property type="protein sequence ID" value="GGK07176.1"/>
    <property type="molecule type" value="Genomic_DNA"/>
</dbReference>
<comment type="function">
    <text evidence="8">Ligates lysine onto the cytidine present at position 34 of the AUA codon-specific tRNA(Ile) that contains the anticodon CAU, in an ATP-dependent manner. Cytidine is converted to lysidine, thus changing the amino acid specificity of the tRNA from methionine to isoleucine.</text>
</comment>
<dbReference type="SUPFAM" id="SSF52402">
    <property type="entry name" value="Adenine nucleotide alpha hydrolases-like"/>
    <property type="match status" value="1"/>
</dbReference>
<dbReference type="InterPro" id="IPR012094">
    <property type="entry name" value="tRNA_Ile_lys_synt"/>
</dbReference>
<dbReference type="PANTHER" id="PTHR43033:SF1">
    <property type="entry name" value="TRNA(ILE)-LYSIDINE SYNTHASE-RELATED"/>
    <property type="match status" value="1"/>
</dbReference>
<evidence type="ECO:0000256" key="6">
    <source>
        <dbReference type="ARBA" id="ARBA00022840"/>
    </source>
</evidence>
<dbReference type="InterPro" id="IPR011063">
    <property type="entry name" value="TilS/TtcA_N"/>
</dbReference>
<sequence length="449" mass="48648">MRQDLPDAVFTVPDGDAGTAVTVALSGGLDSTVLLHRLAAQPSIRRRGLRALHVHHGLQPEADAWAAHCATICASLDVPLAVREVTVARDSGLGLEAAARAARRTAFAEVLGEGEVLALAHHQDDQAETFLLRALRASGPEGLAAMRPWRRFAAGWMWRPLLDQPRARIHAWARTNGLSWIDDPANADPAHDRTLLRQRVLPLLRARWPTADAAFARSAALCADAADLLAVRDTEVLDALRSHGVASDGPDDAESPVPSTDPLPIQSLRALAPAERARALRAWTANHSLPPLPASAFDAIDRLLDARGDGDAAYRWAGALIRAWRGELHAIPLAPSMPADWTVEWDGRRPLALPGGGSLSLEGADAFDHPLRAHARRGGERMRLPGRDHSHALKHLLQDAGIPPWQRARMPLLSDADGRLLAAGDNLLAAPLHDWLETRDARLRWRDLA</sequence>
<dbReference type="RefSeq" id="WP_132986220.1">
    <property type="nucleotide sequence ID" value="NZ_BMME01000001.1"/>
</dbReference>
<dbReference type="Gene3D" id="3.40.50.620">
    <property type="entry name" value="HUPs"/>
    <property type="match status" value="1"/>
</dbReference>
<dbReference type="SUPFAM" id="SSF82829">
    <property type="entry name" value="MesJ substrate recognition domain-like"/>
    <property type="match status" value="1"/>
</dbReference>
<organism evidence="11 12">
    <name type="scientific">Luteimonas terricola</name>
    <dbReference type="NCBI Taxonomy" id="645597"/>
    <lineage>
        <taxon>Bacteria</taxon>
        <taxon>Pseudomonadati</taxon>
        <taxon>Pseudomonadota</taxon>
        <taxon>Gammaproteobacteria</taxon>
        <taxon>Lysobacterales</taxon>
        <taxon>Lysobacteraceae</taxon>
        <taxon>Luteimonas</taxon>
    </lineage>
</organism>
<evidence type="ECO:0000256" key="7">
    <source>
        <dbReference type="ARBA" id="ARBA00048539"/>
    </source>
</evidence>
<evidence type="ECO:0000313" key="12">
    <source>
        <dbReference type="Proteomes" id="UP000599009"/>
    </source>
</evidence>
<dbReference type="CDD" id="cd01992">
    <property type="entry name" value="TilS_N"/>
    <property type="match status" value="1"/>
</dbReference>
<dbReference type="SMART" id="SM00977">
    <property type="entry name" value="TilS_C"/>
    <property type="match status" value="1"/>
</dbReference>
<accession>A0ABQ2ECV8</accession>
<proteinExistence type="inferred from homology"/>
<evidence type="ECO:0000256" key="4">
    <source>
        <dbReference type="ARBA" id="ARBA00022694"/>
    </source>
</evidence>
<comment type="similarity">
    <text evidence="8">Belongs to the tRNA(Ile)-lysidine synthase family.</text>
</comment>
<comment type="caution">
    <text evidence="11">The sequence shown here is derived from an EMBL/GenBank/DDBJ whole genome shotgun (WGS) entry which is preliminary data.</text>
</comment>
<dbReference type="HAMAP" id="MF_01161">
    <property type="entry name" value="tRNA_Ile_lys_synt"/>
    <property type="match status" value="1"/>
</dbReference>
<dbReference type="Pfam" id="PF11734">
    <property type="entry name" value="TilS_C"/>
    <property type="match status" value="1"/>
</dbReference>
<keyword evidence="6 8" id="KW-0067">ATP-binding</keyword>
<evidence type="ECO:0000256" key="5">
    <source>
        <dbReference type="ARBA" id="ARBA00022741"/>
    </source>
</evidence>
<evidence type="ECO:0000313" key="11">
    <source>
        <dbReference type="EMBL" id="GGK07176.1"/>
    </source>
</evidence>
<dbReference type="Proteomes" id="UP000599009">
    <property type="component" value="Unassembled WGS sequence"/>
</dbReference>
<dbReference type="SUPFAM" id="SSF56037">
    <property type="entry name" value="PheT/TilS domain"/>
    <property type="match status" value="1"/>
</dbReference>
<keyword evidence="3 8" id="KW-0436">Ligase</keyword>
<protein>
    <recommendedName>
        <fullName evidence="8">tRNA(Ile)-lysidine synthase</fullName>
        <ecNumber evidence="8">6.3.4.19</ecNumber>
    </recommendedName>
    <alternativeName>
        <fullName evidence="8">tRNA(Ile)-2-lysyl-cytidine synthase</fullName>
    </alternativeName>
    <alternativeName>
        <fullName evidence="8">tRNA(Ile)-lysidine synthetase</fullName>
    </alternativeName>
</protein>
<evidence type="ECO:0000259" key="10">
    <source>
        <dbReference type="SMART" id="SM00977"/>
    </source>
</evidence>